<feature type="region of interest" description="Disordered" evidence="1">
    <location>
        <begin position="44"/>
        <end position="70"/>
    </location>
</feature>
<dbReference type="Proteomes" id="UP001054837">
    <property type="component" value="Unassembled WGS sequence"/>
</dbReference>
<reference evidence="2 3" key="1">
    <citation type="submission" date="2021-06" db="EMBL/GenBank/DDBJ databases">
        <title>Caerostris darwini draft genome.</title>
        <authorList>
            <person name="Kono N."/>
            <person name="Arakawa K."/>
        </authorList>
    </citation>
    <scope>NUCLEOTIDE SEQUENCE [LARGE SCALE GENOMIC DNA]</scope>
</reference>
<proteinExistence type="predicted"/>
<accession>A0AAV4QP44</accession>
<organism evidence="2 3">
    <name type="scientific">Caerostris darwini</name>
    <dbReference type="NCBI Taxonomy" id="1538125"/>
    <lineage>
        <taxon>Eukaryota</taxon>
        <taxon>Metazoa</taxon>
        <taxon>Ecdysozoa</taxon>
        <taxon>Arthropoda</taxon>
        <taxon>Chelicerata</taxon>
        <taxon>Arachnida</taxon>
        <taxon>Araneae</taxon>
        <taxon>Araneomorphae</taxon>
        <taxon>Entelegynae</taxon>
        <taxon>Araneoidea</taxon>
        <taxon>Araneidae</taxon>
        <taxon>Caerostris</taxon>
    </lineage>
</organism>
<evidence type="ECO:0000313" key="2">
    <source>
        <dbReference type="EMBL" id="GIY09962.1"/>
    </source>
</evidence>
<protein>
    <submittedName>
        <fullName evidence="2">Uncharacterized protein</fullName>
    </submittedName>
</protein>
<comment type="caution">
    <text evidence="2">The sequence shown here is derived from an EMBL/GenBank/DDBJ whole genome shotgun (WGS) entry which is preliminary data.</text>
</comment>
<gene>
    <name evidence="2" type="ORF">CDAR_448441</name>
</gene>
<evidence type="ECO:0000313" key="3">
    <source>
        <dbReference type="Proteomes" id="UP001054837"/>
    </source>
</evidence>
<dbReference type="AlphaFoldDB" id="A0AAV4QP44"/>
<keyword evidence="3" id="KW-1185">Reference proteome</keyword>
<sequence length="106" mass="11839">MGHVTAFNKDRFLSPDLPPPVNNIQNFSSADKNHCTSYLISKDTEERIRPGDFGEKRRQPHPSPLQQSSNEVAALPKGCWAFIAGTSVSLSQIFDGEMGREWEFAC</sequence>
<name>A0AAV4QP44_9ARAC</name>
<feature type="compositionally biased region" description="Basic and acidic residues" evidence="1">
    <location>
        <begin position="44"/>
        <end position="57"/>
    </location>
</feature>
<dbReference type="EMBL" id="BPLQ01004695">
    <property type="protein sequence ID" value="GIY09962.1"/>
    <property type="molecule type" value="Genomic_DNA"/>
</dbReference>
<evidence type="ECO:0000256" key="1">
    <source>
        <dbReference type="SAM" id="MobiDB-lite"/>
    </source>
</evidence>